<organism evidence="1 2">
    <name type="scientific">Anthostomella pinea</name>
    <dbReference type="NCBI Taxonomy" id="933095"/>
    <lineage>
        <taxon>Eukaryota</taxon>
        <taxon>Fungi</taxon>
        <taxon>Dikarya</taxon>
        <taxon>Ascomycota</taxon>
        <taxon>Pezizomycotina</taxon>
        <taxon>Sordariomycetes</taxon>
        <taxon>Xylariomycetidae</taxon>
        <taxon>Xylariales</taxon>
        <taxon>Xylariaceae</taxon>
        <taxon>Anthostomella</taxon>
    </lineage>
</organism>
<accession>A0AAI8YK35</accession>
<proteinExistence type="predicted"/>
<gene>
    <name evidence="1" type="ORF">KHLLAP_LOCUS8105</name>
</gene>
<name>A0AAI8YK35_9PEZI</name>
<dbReference type="Gene3D" id="3.80.10.10">
    <property type="entry name" value="Ribonuclease Inhibitor"/>
    <property type="match status" value="1"/>
</dbReference>
<dbReference type="CDD" id="cd09917">
    <property type="entry name" value="F-box_SF"/>
    <property type="match status" value="1"/>
</dbReference>
<sequence length="439" mass="49402">MAASSDSFSLPTELWRLVFDCLQADKDNRSLSVLTRTCKFFRELVLPDLYGKFETYPDSVGQDESGQSLVLFLRTVAENPDLACIVKELDIGYEDDINGGGQLREYEMELVVDICFRLGWQNPQLLSLNTSSQPAKCFRTVSELLFSLLPNLNTASLDVLHENECGQETPSSYAVESLTALKLRDWGFKGGFSMGGYGRLMQAAVNLQHLTLDSCKSIGDQPPPANLRELHIVCGGIQYHDLTKFLRGLPHLESFKYISSMEIGSQNEATPAEIVAALQPGKETLKLLEIDFERSLQMYFRYFHNHYGSRQECIRTLQDFPQLQWIKLSQDAIFRPDGPGVLTDGTLLTALFPPSLNALYLLNNHRKLFEDVFQFADAVAEGKFPNLRSVWLSGKPAPWYHKLASHASGTKHEEFSEEEEKDVAGYFALAGVEFVYGCY</sequence>
<comment type="caution">
    <text evidence="1">The sequence shown here is derived from an EMBL/GenBank/DDBJ whole genome shotgun (WGS) entry which is preliminary data.</text>
</comment>
<evidence type="ECO:0000313" key="2">
    <source>
        <dbReference type="Proteomes" id="UP001295740"/>
    </source>
</evidence>
<dbReference type="AlphaFoldDB" id="A0AAI8YK35"/>
<evidence type="ECO:0000313" key="1">
    <source>
        <dbReference type="EMBL" id="CAJ2507637.1"/>
    </source>
</evidence>
<dbReference type="Proteomes" id="UP001295740">
    <property type="component" value="Unassembled WGS sequence"/>
</dbReference>
<keyword evidence="2" id="KW-1185">Reference proteome</keyword>
<dbReference type="SUPFAM" id="SSF52047">
    <property type="entry name" value="RNI-like"/>
    <property type="match status" value="1"/>
</dbReference>
<dbReference type="InterPro" id="IPR032675">
    <property type="entry name" value="LRR_dom_sf"/>
</dbReference>
<protein>
    <submittedName>
        <fullName evidence="1">Uu.00g088230.m01.CDS01</fullName>
    </submittedName>
</protein>
<reference evidence="1" key="1">
    <citation type="submission" date="2023-10" db="EMBL/GenBank/DDBJ databases">
        <authorList>
            <person name="Hackl T."/>
        </authorList>
    </citation>
    <scope>NUCLEOTIDE SEQUENCE</scope>
</reference>
<dbReference type="EMBL" id="CAUWAG010000010">
    <property type="protein sequence ID" value="CAJ2507637.1"/>
    <property type="molecule type" value="Genomic_DNA"/>
</dbReference>